<keyword evidence="5 12" id="KW-0349">Heme</keyword>
<evidence type="ECO:0000313" key="14">
    <source>
        <dbReference type="Proteomes" id="UP000016511"/>
    </source>
</evidence>
<dbReference type="GO" id="GO:0070069">
    <property type="term" value="C:cytochrome complex"/>
    <property type="evidence" value="ECO:0007669"/>
    <property type="project" value="UniProtKB-UniRule"/>
</dbReference>
<dbReference type="GO" id="GO:0016682">
    <property type="term" value="F:oxidoreductase activity, acting on diphenols and related substances as donors, oxygen as acceptor"/>
    <property type="evidence" value="ECO:0007669"/>
    <property type="project" value="TreeGrafter"/>
</dbReference>
<name>U1WJB4_ANEAE</name>
<feature type="transmembrane region" description="Helical" evidence="12">
    <location>
        <begin position="29"/>
        <end position="54"/>
    </location>
</feature>
<feature type="transmembrane region" description="Helical" evidence="12">
    <location>
        <begin position="198"/>
        <end position="218"/>
    </location>
</feature>
<evidence type="ECO:0000256" key="4">
    <source>
        <dbReference type="ARBA" id="ARBA00022475"/>
    </source>
</evidence>
<dbReference type="Pfam" id="PF01654">
    <property type="entry name" value="Cyt_bd_oxida_I"/>
    <property type="match status" value="1"/>
</dbReference>
<evidence type="ECO:0000256" key="1">
    <source>
        <dbReference type="ARBA" id="ARBA00004651"/>
    </source>
</evidence>
<evidence type="ECO:0000256" key="10">
    <source>
        <dbReference type="ARBA" id="ARBA00023004"/>
    </source>
</evidence>
<comment type="subcellular location">
    <subcellularLocation>
        <location evidence="1">Cell membrane</location>
        <topology evidence="1">Multi-pass membrane protein</topology>
    </subcellularLocation>
</comment>
<dbReference type="eggNOG" id="COG1271">
    <property type="taxonomic scope" value="Bacteria"/>
</dbReference>
<dbReference type="PATRIC" id="fig|649747.3.peg.2946"/>
<dbReference type="HOGENOM" id="CLU_030555_3_3_9"/>
<evidence type="ECO:0000256" key="7">
    <source>
        <dbReference type="ARBA" id="ARBA00022723"/>
    </source>
</evidence>
<keyword evidence="8 12" id="KW-0249">Electron transport</keyword>
<keyword evidence="9 12" id="KW-1133">Transmembrane helix</keyword>
<dbReference type="PANTHER" id="PTHR30365:SF15">
    <property type="entry name" value="CYTOCHROME BD UBIQUINOL OXIDASE SUBUNIT 1"/>
    <property type="match status" value="1"/>
</dbReference>
<dbReference type="InterPro" id="IPR002585">
    <property type="entry name" value="Cyt-d_ubiquinol_oxidase_su_1"/>
</dbReference>
<dbReference type="GO" id="GO:0009055">
    <property type="term" value="F:electron transfer activity"/>
    <property type="evidence" value="ECO:0007669"/>
    <property type="project" value="UniProtKB-UniRule"/>
</dbReference>
<keyword evidence="4 12" id="KW-1003">Cell membrane</keyword>
<dbReference type="PANTHER" id="PTHR30365">
    <property type="entry name" value="CYTOCHROME D UBIQUINOL OXIDASE"/>
    <property type="match status" value="1"/>
</dbReference>
<dbReference type="PIRSF" id="PIRSF006446">
    <property type="entry name" value="Cyt_quinol_oxidase_1"/>
    <property type="match status" value="1"/>
</dbReference>
<dbReference type="GO" id="GO:0005886">
    <property type="term" value="C:plasma membrane"/>
    <property type="evidence" value="ECO:0007669"/>
    <property type="project" value="UniProtKB-SubCell"/>
</dbReference>
<keyword evidence="11 12" id="KW-0472">Membrane</keyword>
<dbReference type="GO" id="GO:0046872">
    <property type="term" value="F:metal ion binding"/>
    <property type="evidence" value="ECO:0007669"/>
    <property type="project" value="UniProtKB-UniRule"/>
</dbReference>
<feature type="transmembrane region" description="Helical" evidence="12">
    <location>
        <begin position="66"/>
        <end position="84"/>
    </location>
</feature>
<dbReference type="GO" id="GO:0020037">
    <property type="term" value="F:heme binding"/>
    <property type="evidence" value="ECO:0007669"/>
    <property type="project" value="TreeGrafter"/>
</dbReference>
<keyword evidence="3 12" id="KW-0813">Transport</keyword>
<keyword evidence="6 12" id="KW-0812">Transmembrane</keyword>
<keyword evidence="10 12" id="KW-0408">Iron</keyword>
<feature type="transmembrane region" description="Helical" evidence="12">
    <location>
        <begin position="104"/>
        <end position="128"/>
    </location>
</feature>
<evidence type="ECO:0000256" key="12">
    <source>
        <dbReference type="PIRNR" id="PIRNR006446"/>
    </source>
</evidence>
<protein>
    <submittedName>
        <fullName evidence="13">Cytochrome d ubiquinol oxidase, subunit I</fullName>
    </submittedName>
</protein>
<comment type="similarity">
    <text evidence="2 12">Belongs to the cytochrome ubiquinol oxidase subunit 1 family.</text>
</comment>
<evidence type="ECO:0000256" key="11">
    <source>
        <dbReference type="ARBA" id="ARBA00023136"/>
    </source>
</evidence>
<evidence type="ECO:0000256" key="6">
    <source>
        <dbReference type="ARBA" id="ARBA00022692"/>
    </source>
</evidence>
<feature type="transmembrane region" description="Helical" evidence="12">
    <location>
        <begin position="426"/>
        <end position="449"/>
    </location>
</feature>
<reference evidence="13 14" key="1">
    <citation type="submission" date="2013-08" db="EMBL/GenBank/DDBJ databases">
        <authorList>
            <person name="Weinstock G."/>
            <person name="Sodergren E."/>
            <person name="Wylie T."/>
            <person name="Fulton L."/>
            <person name="Fulton R."/>
            <person name="Fronick C."/>
            <person name="O'Laughlin M."/>
            <person name="Godfrey J."/>
            <person name="Miner T."/>
            <person name="Herter B."/>
            <person name="Appelbaum E."/>
            <person name="Cordes M."/>
            <person name="Lek S."/>
            <person name="Wollam A."/>
            <person name="Pepin K.H."/>
            <person name="Palsikar V.B."/>
            <person name="Mitreva M."/>
            <person name="Wilson R.K."/>
        </authorList>
    </citation>
    <scope>NUCLEOTIDE SEQUENCE [LARGE SCALE GENOMIC DNA]</scope>
    <source>
        <strain evidence="13 14">ATCC 12856</strain>
    </source>
</reference>
<feature type="transmembrane region" description="Helical" evidence="12">
    <location>
        <begin position="140"/>
        <end position="158"/>
    </location>
</feature>
<evidence type="ECO:0000256" key="3">
    <source>
        <dbReference type="ARBA" id="ARBA00022448"/>
    </source>
</evidence>
<evidence type="ECO:0000256" key="5">
    <source>
        <dbReference type="ARBA" id="ARBA00022617"/>
    </source>
</evidence>
<dbReference type="GO" id="GO:0019646">
    <property type="term" value="P:aerobic electron transport chain"/>
    <property type="evidence" value="ECO:0007669"/>
    <property type="project" value="InterPro"/>
</dbReference>
<gene>
    <name evidence="13" type="ORF">HMPREF0083_03254</name>
</gene>
<organism evidence="13 14">
    <name type="scientific">Aneurinibacillus aneurinilyticus ATCC 12856</name>
    <dbReference type="NCBI Taxonomy" id="649747"/>
    <lineage>
        <taxon>Bacteria</taxon>
        <taxon>Bacillati</taxon>
        <taxon>Bacillota</taxon>
        <taxon>Bacilli</taxon>
        <taxon>Bacillales</taxon>
        <taxon>Paenibacillaceae</taxon>
        <taxon>Aneurinibacillus group</taxon>
        <taxon>Aneurinibacillus</taxon>
    </lineage>
</organism>
<evidence type="ECO:0000256" key="9">
    <source>
        <dbReference type="ARBA" id="ARBA00022989"/>
    </source>
</evidence>
<dbReference type="Proteomes" id="UP000016511">
    <property type="component" value="Unassembled WGS sequence"/>
</dbReference>
<proteinExistence type="inferred from homology"/>
<keyword evidence="14" id="KW-1185">Reference proteome</keyword>
<dbReference type="EMBL" id="AWSJ01000197">
    <property type="protein sequence ID" value="ERI08679.1"/>
    <property type="molecule type" value="Genomic_DNA"/>
</dbReference>
<feature type="transmembrane region" description="Helical" evidence="12">
    <location>
        <begin position="376"/>
        <end position="397"/>
    </location>
</feature>
<keyword evidence="7 12" id="KW-0479">Metal-binding</keyword>
<evidence type="ECO:0000256" key="8">
    <source>
        <dbReference type="ARBA" id="ARBA00022982"/>
    </source>
</evidence>
<comment type="caution">
    <text evidence="13">The sequence shown here is derived from an EMBL/GenBank/DDBJ whole genome shotgun (WGS) entry which is preliminary data.</text>
</comment>
<evidence type="ECO:0000313" key="13">
    <source>
        <dbReference type="EMBL" id="ERI08679.1"/>
    </source>
</evidence>
<dbReference type="AlphaFoldDB" id="U1WJB4"/>
<evidence type="ECO:0000256" key="2">
    <source>
        <dbReference type="ARBA" id="ARBA00009819"/>
    </source>
</evidence>
<accession>U1WJB4</accession>
<feature type="transmembrane region" description="Helical" evidence="12">
    <location>
        <begin position="342"/>
        <end position="364"/>
    </location>
</feature>
<sequence length="480" mass="54029">MIKFTNIKKERKPMEELILARIQFASTTLFHFIFVPLSIGLAFIIAVMQTMYVLKGNELYKKMTKFWGAFFLINFAVGVVTGILQEFQFGMNWSSYSRFVGDVFGAPLAVEALLAFFMESTFIGLWIFGWDKLPKKIHLACIWLVSIGTILSAFWILAANSFMQNPLGYTLQNGRAEMNDVFAVLTNQKLWVAFPHTIFASLTTGAFFIVGVSAWKMLKKADVEFFKRSFQISLIIGMVSALGIAFSGHSQATYLVSAQPMKMAAAEGLWDDSPDPAPWTVFALIDTDKQESTMRVEVPYMLSYLAYEQFHGSVQGMKNIQAQYEQKYGPGNYIPPVKTTFWSFRIMVVMGGGLLLLALIGLVLQWRGRLEESPAYLKWMVAAIFIPYIGNSFGWIMSEIGRQPWVVNGLMRTADGVSPNVSTGQLLFSLISFSLIYTILAIVMVYLFVKVIKRGPHEKLPEDVSATDPFNTEGNNYAFK</sequence>
<dbReference type="STRING" id="649747.HMPREF0083_03254"/>
<feature type="transmembrane region" description="Helical" evidence="12">
    <location>
        <begin position="230"/>
        <end position="248"/>
    </location>
</feature>